<gene>
    <name evidence="2" type="ORF">F9C07_1479139</name>
</gene>
<evidence type="ECO:0000313" key="3">
    <source>
        <dbReference type="Proteomes" id="UP000596276"/>
    </source>
</evidence>
<accession>A0A7U2QW64</accession>
<name>A0A7U2QW64_ASPFN</name>
<feature type="transmembrane region" description="Helical" evidence="1">
    <location>
        <begin position="24"/>
        <end position="46"/>
    </location>
</feature>
<keyword evidence="3" id="KW-1185">Reference proteome</keyword>
<protein>
    <submittedName>
        <fullName evidence="2">Uncharacterized protein</fullName>
    </submittedName>
</protein>
<dbReference type="Proteomes" id="UP000596276">
    <property type="component" value="Chromosome 3"/>
</dbReference>
<evidence type="ECO:0000256" key="1">
    <source>
        <dbReference type="SAM" id="Phobius"/>
    </source>
</evidence>
<keyword evidence="1" id="KW-1133">Transmembrane helix</keyword>
<keyword evidence="1" id="KW-0472">Membrane</keyword>
<sequence>MDIFSDACSSNHHTLRHTFVRHSALLFLGVTDSLLCGILGLIFAYLRGSIVSLTYNNSILSAIKKSTAVTSYYTLTQLFGLFMIQIDLIDFGAYLP</sequence>
<reference evidence="3" key="1">
    <citation type="journal article" date="2021" name="G3 (Bethesda)">
        <title>Chromosome assembled and annotated genome sequence of Aspergillus flavus NRRL 3357.</title>
        <authorList>
            <person name="Skerker J.M."/>
            <person name="Pianalto K.M."/>
            <person name="Mondo S.J."/>
            <person name="Yang K."/>
            <person name="Arkin A.P."/>
            <person name="Keller N.P."/>
            <person name="Grigoriev I.V."/>
            <person name="Louise Glass N.L."/>
        </authorList>
    </citation>
    <scope>NUCLEOTIDE SEQUENCE [LARGE SCALE GENOMIC DNA]</scope>
    <source>
        <strain evidence="3">ATCC 200026 / FGSC A1120 / IAM 13836 / NRRL 3357 / JCM 12722 / SRRC 167</strain>
    </source>
</reference>
<dbReference type="AlphaFoldDB" id="A0A7U2QW64"/>
<keyword evidence="1" id="KW-0812">Transmembrane</keyword>
<dbReference type="VEuPathDB" id="FungiDB:F9C07_1479139"/>
<evidence type="ECO:0000313" key="2">
    <source>
        <dbReference type="EMBL" id="QRD86864.1"/>
    </source>
</evidence>
<feature type="transmembrane region" description="Helical" evidence="1">
    <location>
        <begin position="67"/>
        <end position="86"/>
    </location>
</feature>
<organism evidence="2 3">
    <name type="scientific">Aspergillus flavus (strain ATCC 200026 / FGSC A1120 / IAM 13836 / NRRL 3357 / JCM 12722 / SRRC 167)</name>
    <dbReference type="NCBI Taxonomy" id="332952"/>
    <lineage>
        <taxon>Eukaryota</taxon>
        <taxon>Fungi</taxon>
        <taxon>Dikarya</taxon>
        <taxon>Ascomycota</taxon>
        <taxon>Pezizomycotina</taxon>
        <taxon>Eurotiomycetes</taxon>
        <taxon>Eurotiomycetidae</taxon>
        <taxon>Eurotiales</taxon>
        <taxon>Aspergillaceae</taxon>
        <taxon>Aspergillus</taxon>
        <taxon>Aspergillus subgen. Circumdati</taxon>
    </lineage>
</organism>
<dbReference type="EMBL" id="CP044620">
    <property type="protein sequence ID" value="QRD86864.1"/>
    <property type="molecule type" value="Genomic_DNA"/>
</dbReference>
<proteinExistence type="predicted"/>